<dbReference type="CDD" id="cd06170">
    <property type="entry name" value="LuxR_C_like"/>
    <property type="match status" value="1"/>
</dbReference>
<keyword evidence="1" id="KW-0805">Transcription regulation</keyword>
<accession>A0ABV1SB84</accession>
<evidence type="ECO:0000256" key="2">
    <source>
        <dbReference type="ARBA" id="ARBA00023125"/>
    </source>
</evidence>
<keyword evidence="6" id="KW-1185">Reference proteome</keyword>
<dbReference type="SUPFAM" id="SSF75516">
    <property type="entry name" value="Pheromone-binding domain of LuxR-like quorum-sensing transcription factors"/>
    <property type="match status" value="1"/>
</dbReference>
<dbReference type="InterPro" id="IPR000792">
    <property type="entry name" value="Tscrpt_reg_LuxR_C"/>
</dbReference>
<dbReference type="InterPro" id="IPR036693">
    <property type="entry name" value="TF_LuxR_autoind-bd_dom_sf"/>
</dbReference>
<dbReference type="SUPFAM" id="SSF46894">
    <property type="entry name" value="C-terminal effector domain of the bipartite response regulators"/>
    <property type="match status" value="1"/>
</dbReference>
<gene>
    <name evidence="5" type="ORF">VSX56_00120</name>
</gene>
<evidence type="ECO:0000256" key="1">
    <source>
        <dbReference type="ARBA" id="ARBA00023015"/>
    </source>
</evidence>
<feature type="domain" description="HTH luxR-type" evidence="4">
    <location>
        <begin position="177"/>
        <end position="242"/>
    </location>
</feature>
<protein>
    <submittedName>
        <fullName evidence="5">LuxR family transcriptional regulator</fullName>
    </submittedName>
</protein>
<dbReference type="Pfam" id="PF03472">
    <property type="entry name" value="Autoind_bind"/>
    <property type="match status" value="1"/>
</dbReference>
<dbReference type="Gene3D" id="1.10.10.10">
    <property type="entry name" value="Winged helix-like DNA-binding domain superfamily/Winged helix DNA-binding domain"/>
    <property type="match status" value="1"/>
</dbReference>
<evidence type="ECO:0000313" key="6">
    <source>
        <dbReference type="Proteomes" id="UP001438953"/>
    </source>
</evidence>
<name>A0ABV1SB84_9RHOB</name>
<comment type="caution">
    <text evidence="5">The sequence shown here is derived from an EMBL/GenBank/DDBJ whole genome shotgun (WGS) entry which is preliminary data.</text>
</comment>
<dbReference type="PROSITE" id="PS50043">
    <property type="entry name" value="HTH_LUXR_2"/>
    <property type="match status" value="1"/>
</dbReference>
<dbReference type="EMBL" id="JAYWLC010000001">
    <property type="protein sequence ID" value="MER5170163.1"/>
    <property type="molecule type" value="Genomic_DNA"/>
</dbReference>
<dbReference type="Proteomes" id="UP001438953">
    <property type="component" value="Unassembled WGS sequence"/>
</dbReference>
<evidence type="ECO:0000259" key="4">
    <source>
        <dbReference type="PROSITE" id="PS50043"/>
    </source>
</evidence>
<reference evidence="5 6" key="1">
    <citation type="submission" date="2024-06" db="EMBL/GenBank/DDBJ databases">
        <title>Thioclava kandeliae sp. nov. from a rhizosphere soil sample of Kandelia candel in a mangrove.</title>
        <authorList>
            <person name="Mu T."/>
        </authorList>
    </citation>
    <scope>NUCLEOTIDE SEQUENCE [LARGE SCALE GENOMIC DNA]</scope>
    <source>
        <strain evidence="5 6">CPCC 100088</strain>
    </source>
</reference>
<dbReference type="SMART" id="SM00421">
    <property type="entry name" value="HTH_LUXR"/>
    <property type="match status" value="1"/>
</dbReference>
<keyword evidence="2" id="KW-0238">DNA-binding</keyword>
<organism evidence="5 6">
    <name type="scientific">Thioclava kandeliae</name>
    <dbReference type="NCBI Taxonomy" id="3070818"/>
    <lineage>
        <taxon>Bacteria</taxon>
        <taxon>Pseudomonadati</taxon>
        <taxon>Pseudomonadota</taxon>
        <taxon>Alphaproteobacteria</taxon>
        <taxon>Rhodobacterales</taxon>
        <taxon>Paracoccaceae</taxon>
        <taxon>Thioclava</taxon>
    </lineage>
</organism>
<dbReference type="Pfam" id="PF00196">
    <property type="entry name" value="GerE"/>
    <property type="match status" value="1"/>
</dbReference>
<dbReference type="InterPro" id="IPR005143">
    <property type="entry name" value="TF_LuxR_autoind-bd_dom"/>
</dbReference>
<dbReference type="InterPro" id="IPR016032">
    <property type="entry name" value="Sig_transdc_resp-reg_C-effctor"/>
</dbReference>
<keyword evidence="3" id="KW-0804">Transcription</keyword>
<sequence>MLEYIETLLSLTSVEEIWAHHCQFMEGYGFDRLLYGYTRFQSRPNLLDLDETVILSNHDKDYIKALIGGKLYINAPMVQWAWSNEGWESWGLVGQKLASGMLDAASLKVLELNRSYGITAGISIGFQQSTSRARGGIGLCARRDLSQCEVDAIWAEHQRTLLVACQLMHMRLSGLPYIPPKRHLSPRQRETLEWIADGKTVMDVAMLMGLTSTTIEKHLRLAREALNVETTAQAVLKAAVMNQIFQPTPEPVLENPLHHSSPRA</sequence>
<evidence type="ECO:0000313" key="5">
    <source>
        <dbReference type="EMBL" id="MER5170163.1"/>
    </source>
</evidence>
<dbReference type="PRINTS" id="PR00038">
    <property type="entry name" value="HTHLUXR"/>
</dbReference>
<dbReference type="Gene3D" id="3.30.450.80">
    <property type="entry name" value="Transcription factor LuxR-like, autoinducer-binding domain"/>
    <property type="match status" value="1"/>
</dbReference>
<evidence type="ECO:0000256" key="3">
    <source>
        <dbReference type="ARBA" id="ARBA00023163"/>
    </source>
</evidence>
<proteinExistence type="predicted"/>
<dbReference type="RefSeq" id="WP_339112541.1">
    <property type="nucleotide sequence ID" value="NZ_JAYWLC010000001.1"/>
</dbReference>
<dbReference type="InterPro" id="IPR036388">
    <property type="entry name" value="WH-like_DNA-bd_sf"/>
</dbReference>